<feature type="transmembrane region" description="Helical" evidence="1">
    <location>
        <begin position="92"/>
        <end position="110"/>
    </location>
</feature>
<dbReference type="RefSeq" id="WP_259478488.1">
    <property type="nucleotide sequence ID" value="NZ_BAAAQY010000002.1"/>
</dbReference>
<dbReference type="InterPro" id="IPR036374">
    <property type="entry name" value="OxRdtase_Mopterin-bd_sf"/>
</dbReference>
<feature type="transmembrane region" description="Helical" evidence="1">
    <location>
        <begin position="65"/>
        <end position="85"/>
    </location>
</feature>
<dbReference type="Gene3D" id="2.60.40.650">
    <property type="match status" value="1"/>
</dbReference>
<evidence type="ECO:0000313" key="4">
    <source>
        <dbReference type="Proteomes" id="UP001500929"/>
    </source>
</evidence>
<dbReference type="Proteomes" id="UP001500929">
    <property type="component" value="Unassembled WGS sequence"/>
</dbReference>
<name>A0ABP5Q3M4_9MICO</name>
<keyword evidence="1" id="KW-0472">Membrane</keyword>
<comment type="caution">
    <text evidence="3">The sequence shown here is derived from an EMBL/GenBank/DDBJ whole genome shotgun (WGS) entry which is preliminary data.</text>
</comment>
<reference evidence="4" key="1">
    <citation type="journal article" date="2019" name="Int. J. Syst. Evol. Microbiol.">
        <title>The Global Catalogue of Microorganisms (GCM) 10K type strain sequencing project: providing services to taxonomists for standard genome sequencing and annotation.</title>
        <authorList>
            <consortium name="The Broad Institute Genomics Platform"/>
            <consortium name="The Broad Institute Genome Sequencing Center for Infectious Disease"/>
            <person name="Wu L."/>
            <person name="Ma J."/>
        </authorList>
    </citation>
    <scope>NUCLEOTIDE SEQUENCE [LARGE SCALE GENOMIC DNA]</scope>
    <source>
        <strain evidence="4">JCM 16117</strain>
    </source>
</reference>
<gene>
    <name evidence="3" type="ORF">GCM10009851_05620</name>
</gene>
<dbReference type="PANTHER" id="PTHR19372">
    <property type="entry name" value="SULFITE REDUCTASE"/>
    <property type="match status" value="1"/>
</dbReference>
<sequence>MRSKLWASAAGLVSAAVVLAVAEIAAVVAGAETSPLFAVGSFVIDLAPAGVKEFVIALFGTGDKAALLVLLGLVVAALAVAAGLLERRRPPFGVVVLVAVSGVAVLAVTTRAGASGFAAVPTVLGMVAGVLVLRMLIGRLAAWERAESVERLSPSVGTTGPSTQARLDRRRFLGATGVAAVAAVFGGVLARSMNATATAVSAVREAITLPVASTAAPAVPAGASLDVAGITPYVTGNDSFYRIDTALQVPQVDSSNWALRITGMVEQEIELGYDELLALPLEEHLVTLACVSNEVGGDLIGNALWLGYPIRLLLERAKPLAGADMVLSTSTDGFTAGSPLESLTDPDRVALLAVGMNGDPLPVEHGFPVRMVVAGLYGYVSATKWVVELKVTRFADAEGYWTPRGWSALGPIKTESRIDVPSAGASVEAGTVAVAGVAWAQHTGITAVEVRIDDGEWSPARLADTAGVDTWVQWVYEWDAPSGEHMISVRATDASGYTQTSAEAPPAPDGATGWDSHRVIVT</sequence>
<dbReference type="Pfam" id="PF00174">
    <property type="entry name" value="Oxidored_molyb"/>
    <property type="match status" value="1"/>
</dbReference>
<evidence type="ECO:0000259" key="2">
    <source>
        <dbReference type="Pfam" id="PF00174"/>
    </source>
</evidence>
<protein>
    <submittedName>
        <fullName evidence="3">Molybdopterin-dependent oxidoreductase</fullName>
    </submittedName>
</protein>
<dbReference type="InterPro" id="IPR014756">
    <property type="entry name" value="Ig_E-set"/>
</dbReference>
<feature type="domain" description="Oxidoreductase molybdopterin-binding" evidence="2">
    <location>
        <begin position="247"/>
        <end position="401"/>
    </location>
</feature>
<dbReference type="SUPFAM" id="SSF81296">
    <property type="entry name" value="E set domains"/>
    <property type="match status" value="1"/>
</dbReference>
<organism evidence="3 4">
    <name type="scientific">Herbiconiux moechotypicola</name>
    <dbReference type="NCBI Taxonomy" id="637393"/>
    <lineage>
        <taxon>Bacteria</taxon>
        <taxon>Bacillati</taxon>
        <taxon>Actinomycetota</taxon>
        <taxon>Actinomycetes</taxon>
        <taxon>Micrococcales</taxon>
        <taxon>Microbacteriaceae</taxon>
        <taxon>Herbiconiux</taxon>
    </lineage>
</organism>
<keyword evidence="1" id="KW-0812">Transmembrane</keyword>
<keyword evidence="1" id="KW-1133">Transmembrane helix</keyword>
<keyword evidence="4" id="KW-1185">Reference proteome</keyword>
<proteinExistence type="predicted"/>
<dbReference type="EMBL" id="BAAAQY010000002">
    <property type="protein sequence ID" value="GAA2224952.1"/>
    <property type="molecule type" value="Genomic_DNA"/>
</dbReference>
<evidence type="ECO:0000313" key="3">
    <source>
        <dbReference type="EMBL" id="GAA2224952.1"/>
    </source>
</evidence>
<dbReference type="Pfam" id="PF17957">
    <property type="entry name" value="Big_7"/>
    <property type="match status" value="1"/>
</dbReference>
<feature type="transmembrane region" description="Helical" evidence="1">
    <location>
        <begin position="116"/>
        <end position="137"/>
    </location>
</feature>
<evidence type="ECO:0000256" key="1">
    <source>
        <dbReference type="SAM" id="Phobius"/>
    </source>
</evidence>
<dbReference type="NCBIfam" id="TIGR01409">
    <property type="entry name" value="TAT_signal_seq"/>
    <property type="match status" value="1"/>
</dbReference>
<accession>A0ABP5Q3M4</accession>
<dbReference type="Gene3D" id="3.90.420.10">
    <property type="entry name" value="Oxidoreductase, molybdopterin-binding domain"/>
    <property type="match status" value="1"/>
</dbReference>
<dbReference type="PANTHER" id="PTHR19372:SF7">
    <property type="entry name" value="SULFITE OXIDASE, MITOCHONDRIAL"/>
    <property type="match status" value="1"/>
</dbReference>
<dbReference type="InterPro" id="IPR000572">
    <property type="entry name" value="OxRdtase_Mopterin-bd_dom"/>
</dbReference>
<dbReference type="SUPFAM" id="SSF56524">
    <property type="entry name" value="Oxidoreductase molybdopterin-binding domain"/>
    <property type="match status" value="1"/>
</dbReference>
<feature type="transmembrane region" description="Helical" evidence="1">
    <location>
        <begin position="172"/>
        <end position="190"/>
    </location>
</feature>
<dbReference type="InterPro" id="IPR019546">
    <property type="entry name" value="TAT_signal_bac_arc"/>
</dbReference>